<gene>
    <name evidence="1" type="ORF">GCM10011521_19760</name>
</gene>
<reference evidence="2" key="1">
    <citation type="journal article" date="2019" name="Int. J. Syst. Evol. Microbiol.">
        <title>The Global Catalogue of Microorganisms (GCM) 10K type strain sequencing project: providing services to taxonomists for standard genome sequencing and annotation.</title>
        <authorList>
            <consortium name="The Broad Institute Genomics Platform"/>
            <consortium name="The Broad Institute Genome Sequencing Center for Infectious Disease"/>
            <person name="Wu L."/>
            <person name="Ma J."/>
        </authorList>
    </citation>
    <scope>NUCLEOTIDE SEQUENCE [LARGE SCALE GENOMIC DNA]</scope>
    <source>
        <strain evidence="2">CGMCC 1.15905</strain>
    </source>
</reference>
<proteinExistence type="predicted"/>
<accession>A0ABQ1HLW5</accession>
<sequence length="231" mass="25362">MDPAPRALAGVALLSALLAGCVHRDAPRAYPDIDHDAAPARLAVVEVIASDYLPEFPECQKADVICMDPAPTWIKLQTLDTVTGPDLPRTFYASTTSHYGKITAYGLSEGPQLMLLLGEGDGLVMARYARAPLAVDAGRRFHLLLHNQGPHWLPCEVRALREPITDPVLARAGAVPRRLFDETRDDASERHYRIEHDFAYPRYSLPIGKLGDLLGGDLRPASAFRCDADRD</sequence>
<keyword evidence="2" id="KW-1185">Reference proteome</keyword>
<dbReference type="Proteomes" id="UP000623419">
    <property type="component" value="Unassembled WGS sequence"/>
</dbReference>
<protein>
    <submittedName>
        <fullName evidence="1">Uncharacterized protein</fullName>
    </submittedName>
</protein>
<evidence type="ECO:0000313" key="1">
    <source>
        <dbReference type="EMBL" id="GGA81459.1"/>
    </source>
</evidence>
<dbReference type="RefSeq" id="WP_188663668.1">
    <property type="nucleotide sequence ID" value="NZ_BMKC01000002.1"/>
</dbReference>
<dbReference type="PROSITE" id="PS51257">
    <property type="entry name" value="PROKAR_LIPOPROTEIN"/>
    <property type="match status" value="1"/>
</dbReference>
<comment type="caution">
    <text evidence="1">The sequence shown here is derived from an EMBL/GenBank/DDBJ whole genome shotgun (WGS) entry which is preliminary data.</text>
</comment>
<name>A0ABQ1HLW5_9GAMM</name>
<dbReference type="EMBL" id="BMKC01000002">
    <property type="protein sequence ID" value="GGA81459.1"/>
    <property type="molecule type" value="Genomic_DNA"/>
</dbReference>
<organism evidence="1 2">
    <name type="scientific">Arenimonas soli</name>
    <dbReference type="NCBI Taxonomy" id="2269504"/>
    <lineage>
        <taxon>Bacteria</taxon>
        <taxon>Pseudomonadati</taxon>
        <taxon>Pseudomonadota</taxon>
        <taxon>Gammaproteobacteria</taxon>
        <taxon>Lysobacterales</taxon>
        <taxon>Lysobacteraceae</taxon>
        <taxon>Arenimonas</taxon>
    </lineage>
</organism>
<evidence type="ECO:0000313" key="2">
    <source>
        <dbReference type="Proteomes" id="UP000623419"/>
    </source>
</evidence>